<evidence type="ECO:0000256" key="2">
    <source>
        <dbReference type="SAM" id="Phobius"/>
    </source>
</evidence>
<keyword evidence="2" id="KW-1133">Transmembrane helix</keyword>
<reference evidence="3 4" key="1">
    <citation type="submission" date="2018-09" db="EMBL/GenBank/DDBJ databases">
        <title>Genome Sequence of Paenibacillus lautus Strain E7593-69, Azo Dye-Degrading Bacteria, Isolated from Commercial Tattoo Inks.</title>
        <authorList>
            <person name="Nho S.W."/>
            <person name="Kim S.-J."/>
            <person name="Kweon O."/>
            <person name="Cerniglia C.E."/>
        </authorList>
    </citation>
    <scope>NUCLEOTIDE SEQUENCE [LARGE SCALE GENOMIC DNA]</scope>
    <source>
        <strain evidence="3 4">E7593-69</strain>
    </source>
</reference>
<evidence type="ECO:0000313" key="3">
    <source>
        <dbReference type="EMBL" id="AYB46029.1"/>
    </source>
</evidence>
<evidence type="ECO:0000313" key="4">
    <source>
        <dbReference type="Proteomes" id="UP000266552"/>
    </source>
</evidence>
<accession>A0A385TQF9</accession>
<sequence length="106" mass="11535">MESLDCSKRNARLVVAWQIVIVMVGVILLSGCAEFSAFRANMQIEERSIGGAASGSDRDSSIAPASFIGQVWGELSDGVSNRARIMTGRQTQSRSVPDSTWRMNVR</sequence>
<dbReference type="RefSeq" id="WP_119849663.1">
    <property type="nucleotide sequence ID" value="NZ_CP032412.1"/>
</dbReference>
<evidence type="ECO:0000256" key="1">
    <source>
        <dbReference type="SAM" id="MobiDB-lite"/>
    </source>
</evidence>
<gene>
    <name evidence="3" type="ORF">D5F53_23260</name>
</gene>
<organism evidence="3 4">
    <name type="scientific">Paenibacillus lautus</name>
    <name type="common">Bacillus lautus</name>
    <dbReference type="NCBI Taxonomy" id="1401"/>
    <lineage>
        <taxon>Bacteria</taxon>
        <taxon>Bacillati</taxon>
        <taxon>Bacillota</taxon>
        <taxon>Bacilli</taxon>
        <taxon>Bacillales</taxon>
        <taxon>Paenibacillaceae</taxon>
        <taxon>Paenibacillus</taxon>
    </lineage>
</organism>
<dbReference type="AlphaFoldDB" id="A0A385TQF9"/>
<protein>
    <submittedName>
        <fullName evidence="3">Uncharacterized protein</fullName>
    </submittedName>
</protein>
<feature type="transmembrane region" description="Helical" evidence="2">
    <location>
        <begin position="15"/>
        <end position="38"/>
    </location>
</feature>
<dbReference type="EMBL" id="CP032412">
    <property type="protein sequence ID" value="AYB46029.1"/>
    <property type="molecule type" value="Genomic_DNA"/>
</dbReference>
<name>A0A385TQF9_PAELA</name>
<feature type="region of interest" description="Disordered" evidence="1">
    <location>
        <begin position="83"/>
        <end position="106"/>
    </location>
</feature>
<keyword evidence="4" id="KW-1185">Reference proteome</keyword>
<keyword evidence="2" id="KW-0812">Transmembrane</keyword>
<dbReference type="Proteomes" id="UP000266552">
    <property type="component" value="Chromosome"/>
</dbReference>
<dbReference type="KEGG" id="plw:D5F53_23260"/>
<keyword evidence="2" id="KW-0472">Membrane</keyword>
<proteinExistence type="predicted"/>
<feature type="compositionally biased region" description="Polar residues" evidence="1">
    <location>
        <begin position="88"/>
        <end position="106"/>
    </location>
</feature>